<dbReference type="Proteomes" id="UP000663852">
    <property type="component" value="Unassembled WGS sequence"/>
</dbReference>
<dbReference type="EMBL" id="CAJNOR010000177">
    <property type="protein sequence ID" value="CAF0828960.1"/>
    <property type="molecule type" value="Genomic_DNA"/>
</dbReference>
<keyword evidence="1" id="KW-0732">Signal</keyword>
<dbReference type="Proteomes" id="UP000663828">
    <property type="component" value="Unassembled WGS sequence"/>
</dbReference>
<dbReference type="OrthoDB" id="9997485at2759"/>
<name>A0A813UVY2_ADIRI</name>
<evidence type="ECO:0008006" key="5">
    <source>
        <dbReference type="Google" id="ProtNLM"/>
    </source>
</evidence>
<feature type="chain" id="PRO_5036409441" description="C2 domain-containing protein" evidence="1">
    <location>
        <begin position="23"/>
        <end position="301"/>
    </location>
</feature>
<protein>
    <recommendedName>
        <fullName evidence="5">C2 domain-containing protein</fullName>
    </recommendedName>
</protein>
<evidence type="ECO:0000256" key="1">
    <source>
        <dbReference type="SAM" id="SignalP"/>
    </source>
</evidence>
<evidence type="ECO:0000313" key="3">
    <source>
        <dbReference type="EMBL" id="CAF1352381.1"/>
    </source>
</evidence>
<accession>A0A813UVY2</accession>
<sequence>MRTFNMYSLSLIAIFMIDQIMSNPMTMSNCVLWADPHLLKFAAHPSLSDRRPSFYCQSAGPMLVLKNRYIEITVNVTDRPFWNENFELKLFAGPDTLCTVSPQNFQCSDQNFLRVKRIHSTMVIKYDEADDLSVTIYSNIINGRNTYDIHVSQSFNLIRQSYGLCVNEDPACELENAPNPAGKRKRSLNDETAMKVCDVYMQEAYTTAKKELGNASSPLNEYARTACINDVSLTGNREWGRSSISFVAMEALRRSGLVGKERERKLESVVYAVKNAISRGDESSCLPGVSCTPRNPAGTFS</sequence>
<evidence type="ECO:0000313" key="2">
    <source>
        <dbReference type="EMBL" id="CAF0828960.1"/>
    </source>
</evidence>
<reference evidence="2" key="1">
    <citation type="submission" date="2021-02" db="EMBL/GenBank/DDBJ databases">
        <authorList>
            <person name="Nowell W R."/>
        </authorList>
    </citation>
    <scope>NUCLEOTIDE SEQUENCE</scope>
</reference>
<organism evidence="2 4">
    <name type="scientific">Adineta ricciae</name>
    <name type="common">Rotifer</name>
    <dbReference type="NCBI Taxonomy" id="249248"/>
    <lineage>
        <taxon>Eukaryota</taxon>
        <taxon>Metazoa</taxon>
        <taxon>Spiralia</taxon>
        <taxon>Gnathifera</taxon>
        <taxon>Rotifera</taxon>
        <taxon>Eurotatoria</taxon>
        <taxon>Bdelloidea</taxon>
        <taxon>Adinetida</taxon>
        <taxon>Adinetidae</taxon>
        <taxon>Adineta</taxon>
    </lineage>
</organism>
<keyword evidence="4" id="KW-1185">Reference proteome</keyword>
<gene>
    <name evidence="3" type="ORF">EDS130_LOCUS33353</name>
    <name evidence="2" type="ORF">XAT740_LOCUS4359</name>
</gene>
<dbReference type="AlphaFoldDB" id="A0A813UVY2"/>
<proteinExistence type="predicted"/>
<dbReference type="EMBL" id="CAJNOJ010000265">
    <property type="protein sequence ID" value="CAF1352381.1"/>
    <property type="molecule type" value="Genomic_DNA"/>
</dbReference>
<comment type="caution">
    <text evidence="2">The sequence shown here is derived from an EMBL/GenBank/DDBJ whole genome shotgun (WGS) entry which is preliminary data.</text>
</comment>
<evidence type="ECO:0000313" key="4">
    <source>
        <dbReference type="Proteomes" id="UP000663828"/>
    </source>
</evidence>
<feature type="signal peptide" evidence="1">
    <location>
        <begin position="1"/>
        <end position="22"/>
    </location>
</feature>